<dbReference type="EMBL" id="BARS01041182">
    <property type="protein sequence ID" value="GAG41813.1"/>
    <property type="molecule type" value="Genomic_DNA"/>
</dbReference>
<name>X0XZ12_9ZZZZ</name>
<evidence type="ECO:0000313" key="2">
    <source>
        <dbReference type="EMBL" id="GAG41813.1"/>
    </source>
</evidence>
<evidence type="ECO:0000259" key="1">
    <source>
        <dbReference type="Pfam" id="PF13271"/>
    </source>
</evidence>
<feature type="domain" description="DUF4062" evidence="1">
    <location>
        <begin position="14"/>
        <end position="109"/>
    </location>
</feature>
<dbReference type="AlphaFoldDB" id="X0XZ12"/>
<comment type="caution">
    <text evidence="2">The sequence shown here is derived from an EMBL/GenBank/DDBJ whole genome shotgun (WGS) entry which is preliminary data.</text>
</comment>
<protein>
    <recommendedName>
        <fullName evidence="1">DUF4062 domain-containing protein</fullName>
    </recommendedName>
</protein>
<proteinExistence type="predicted"/>
<reference evidence="2" key="1">
    <citation type="journal article" date="2014" name="Front. Microbiol.">
        <title>High frequency of phylogenetically diverse reductive dehalogenase-homologous genes in deep subseafloor sedimentary metagenomes.</title>
        <authorList>
            <person name="Kawai M."/>
            <person name="Futagami T."/>
            <person name="Toyoda A."/>
            <person name="Takaki Y."/>
            <person name="Nishi S."/>
            <person name="Hori S."/>
            <person name="Arai W."/>
            <person name="Tsubouchi T."/>
            <person name="Morono Y."/>
            <person name="Uchiyama I."/>
            <person name="Ito T."/>
            <person name="Fujiyama A."/>
            <person name="Inagaki F."/>
            <person name="Takami H."/>
        </authorList>
    </citation>
    <scope>NUCLEOTIDE SEQUENCE</scope>
    <source>
        <strain evidence="2">Expedition CK06-06</strain>
    </source>
</reference>
<dbReference type="Pfam" id="PF13271">
    <property type="entry name" value="DUF4062"/>
    <property type="match status" value="1"/>
</dbReference>
<dbReference type="InterPro" id="IPR025139">
    <property type="entry name" value="DUF4062"/>
</dbReference>
<sequence length="148" mass="16995">MVPPKPKSVKEYHIFIASPGDVDAARQAVREFFNEFNTTTAANWSVRFTVVDWENYSTAGVGRPQELITKQTLERFRESLALVIGIMGQRFGSPTGTHESGTQEEFEWALDHHQQTGWPEIKWFFWKIPENVKVPADPRAGHDVFNEF</sequence>
<gene>
    <name evidence="2" type="ORF">S01H1_62670</name>
</gene>
<accession>X0XZ12</accession>
<organism evidence="2">
    <name type="scientific">marine sediment metagenome</name>
    <dbReference type="NCBI Taxonomy" id="412755"/>
    <lineage>
        <taxon>unclassified sequences</taxon>
        <taxon>metagenomes</taxon>
        <taxon>ecological metagenomes</taxon>
    </lineage>
</organism>